<evidence type="ECO:0000313" key="6">
    <source>
        <dbReference type="EMBL" id="RLK59594.1"/>
    </source>
</evidence>
<dbReference type="PROSITE" id="PS50893">
    <property type="entry name" value="ABC_TRANSPORTER_2"/>
    <property type="match status" value="1"/>
</dbReference>
<keyword evidence="7" id="KW-1185">Reference proteome</keyword>
<dbReference type="AlphaFoldDB" id="A0A421B5G6"/>
<dbReference type="PROSITE" id="PS00211">
    <property type="entry name" value="ABC_TRANSPORTER_1"/>
    <property type="match status" value="1"/>
</dbReference>
<dbReference type="Pfam" id="PF13732">
    <property type="entry name" value="DrrA1-3_C"/>
    <property type="match status" value="1"/>
</dbReference>
<organism evidence="6 7">
    <name type="scientific">Actinokineospora cianjurensis</name>
    <dbReference type="NCBI Taxonomy" id="585224"/>
    <lineage>
        <taxon>Bacteria</taxon>
        <taxon>Bacillati</taxon>
        <taxon>Actinomycetota</taxon>
        <taxon>Actinomycetes</taxon>
        <taxon>Pseudonocardiales</taxon>
        <taxon>Pseudonocardiaceae</taxon>
        <taxon>Actinokineospora</taxon>
    </lineage>
</organism>
<reference evidence="6 7" key="1">
    <citation type="submission" date="2018-10" db="EMBL/GenBank/DDBJ databases">
        <title>Genomic Encyclopedia of Archaeal and Bacterial Type Strains, Phase II (KMG-II): from individual species to whole genera.</title>
        <authorList>
            <person name="Goeker M."/>
        </authorList>
    </citation>
    <scope>NUCLEOTIDE SEQUENCE [LARGE SCALE GENOMIC DNA]</scope>
    <source>
        <strain evidence="6 7">DSM 45657</strain>
    </source>
</reference>
<dbReference type="OrthoDB" id="9804819at2"/>
<gene>
    <name evidence="6" type="ORF">CLV68_0073</name>
</gene>
<dbReference type="InterPro" id="IPR003439">
    <property type="entry name" value="ABC_transporter-like_ATP-bd"/>
</dbReference>
<dbReference type="PANTHER" id="PTHR43335">
    <property type="entry name" value="ABC TRANSPORTER, ATP-BINDING PROTEIN"/>
    <property type="match status" value="1"/>
</dbReference>
<proteinExistence type="inferred from homology"/>
<accession>A0A421B5G6</accession>
<dbReference type="SMART" id="SM00382">
    <property type="entry name" value="AAA"/>
    <property type="match status" value="1"/>
</dbReference>
<feature type="domain" description="ABC transporter" evidence="5">
    <location>
        <begin position="27"/>
        <end position="254"/>
    </location>
</feature>
<dbReference type="InterPro" id="IPR017871">
    <property type="entry name" value="ABC_transporter-like_CS"/>
</dbReference>
<dbReference type="Pfam" id="PF00005">
    <property type="entry name" value="ABC_tran"/>
    <property type="match status" value="1"/>
</dbReference>
<protein>
    <submittedName>
        <fullName evidence="6">ABC-2 type transport system ATP-binding protein</fullName>
    </submittedName>
</protein>
<dbReference type="EMBL" id="RCDD01000001">
    <property type="protein sequence ID" value="RLK59594.1"/>
    <property type="molecule type" value="Genomic_DNA"/>
</dbReference>
<name>A0A421B5G6_9PSEU</name>
<comment type="similarity">
    <text evidence="1">Belongs to the ABC transporter superfamily.</text>
</comment>
<evidence type="ECO:0000256" key="1">
    <source>
        <dbReference type="ARBA" id="ARBA00005417"/>
    </source>
</evidence>
<sequence>MSVRFELSRILRVRAVEEGVGVAGRRLEIDGVSKRYGDIVALREMTFEVGAGELFGFVGSNGAGKTTTMRIALGVLAADAGVVRWDGEPITLETRRHIGYMPEERGLYPKMKVAEQLVYLARLHGLTTAQAKQSVQEWTERLGVAARRDDEVQKLSLGNQQRVQLAAALVHNPSILVLDEPFSGLDPVAVDVMSKVLSDKAAEGVPVVFSSHQLDLVERLCHRVGIVRNGQMVACDTVEALRAGGIEHLVVDAPRAPRGWADGLPGVTVVEQTGTKTVFELGDGADDQAVLRAALATGPVTEFSRRGQSLTELFRNVVSESHEAVAA</sequence>
<dbReference type="InterPro" id="IPR027417">
    <property type="entry name" value="P-loop_NTPase"/>
</dbReference>
<dbReference type="Proteomes" id="UP000282454">
    <property type="component" value="Unassembled WGS sequence"/>
</dbReference>
<dbReference type="InterPro" id="IPR025302">
    <property type="entry name" value="DrrA1/2-like_C"/>
</dbReference>
<dbReference type="PANTHER" id="PTHR43335:SF4">
    <property type="entry name" value="ABC TRANSPORTER, ATP-BINDING PROTEIN"/>
    <property type="match status" value="1"/>
</dbReference>
<evidence type="ECO:0000256" key="2">
    <source>
        <dbReference type="ARBA" id="ARBA00022448"/>
    </source>
</evidence>
<comment type="caution">
    <text evidence="6">The sequence shown here is derived from an EMBL/GenBank/DDBJ whole genome shotgun (WGS) entry which is preliminary data.</text>
</comment>
<keyword evidence="2" id="KW-0813">Transport</keyword>
<keyword evidence="3" id="KW-0547">Nucleotide-binding</keyword>
<dbReference type="SUPFAM" id="SSF52540">
    <property type="entry name" value="P-loop containing nucleoside triphosphate hydrolases"/>
    <property type="match status" value="1"/>
</dbReference>
<dbReference type="InterPro" id="IPR003593">
    <property type="entry name" value="AAA+_ATPase"/>
</dbReference>
<evidence type="ECO:0000256" key="4">
    <source>
        <dbReference type="ARBA" id="ARBA00022840"/>
    </source>
</evidence>
<dbReference type="Gene3D" id="3.40.50.300">
    <property type="entry name" value="P-loop containing nucleotide triphosphate hydrolases"/>
    <property type="match status" value="1"/>
</dbReference>
<dbReference type="GO" id="GO:0005524">
    <property type="term" value="F:ATP binding"/>
    <property type="evidence" value="ECO:0007669"/>
    <property type="project" value="UniProtKB-KW"/>
</dbReference>
<keyword evidence="4 6" id="KW-0067">ATP-binding</keyword>
<evidence type="ECO:0000313" key="7">
    <source>
        <dbReference type="Proteomes" id="UP000282454"/>
    </source>
</evidence>
<evidence type="ECO:0000259" key="5">
    <source>
        <dbReference type="PROSITE" id="PS50893"/>
    </source>
</evidence>
<evidence type="ECO:0000256" key="3">
    <source>
        <dbReference type="ARBA" id="ARBA00022741"/>
    </source>
</evidence>
<dbReference type="GO" id="GO:0016887">
    <property type="term" value="F:ATP hydrolysis activity"/>
    <property type="evidence" value="ECO:0007669"/>
    <property type="project" value="InterPro"/>
</dbReference>